<evidence type="ECO:0000256" key="1">
    <source>
        <dbReference type="SAM" id="SignalP"/>
    </source>
</evidence>
<dbReference type="Proteomes" id="UP001165444">
    <property type="component" value="Unassembled WGS sequence"/>
</dbReference>
<dbReference type="EMBL" id="JAKZMM010000085">
    <property type="protein sequence ID" value="MCJ2382434.1"/>
    <property type="molecule type" value="Genomic_DNA"/>
</dbReference>
<sequence>MRKYDLLIGLALLLATPLCAQGWLPKQPTVNPPCRLLECTYDKAQLKHCEDAGTDWQVDKQITQQHGHTLYTFTFTAKRDLQSAGVAVSFDENGWSSDNYVMIPASVYNGNRQRIVNREYATGLDKTDYFRKDLALTSNPIPQLSPEFGAVSRLEVLVNNTTTPAMVYLNRAKQKGTILLTDQGIEWNGQILDHGLIVEESRDRSMASFIISAPGVREKKPEFIGFSPSPDRGINVKKGDQITIRVTRIDFYCEEVPDLLARFMECRKSHTGDVKPRHLMPMSEVFDRMVKNIDERYYQGSQWEYYCPENADWMSYGWIGGLMNTYPMLALGDAEHERRVQHTFDFALPRAKGKSGYYYDVLGADGKVLYRDAAVVQQGIGLTRRNADVLYWMVKQFMLLETQGKKDLIRPEWKEQIRLLAEAFVQTWRKHQTWGNYLDIESGDIAVYNTTGGAMAVAGLTLAARYFDCPAYLQIAREAATDYYTTFALVGFTSGGCGDILQNADSETAIALTTSLITLYEATGEASYLKQAKDLANLCATWTVSFPYRLPEDTPLAKLGANLTGAVWASTQNKHGAPGFCTQSGDALFKIYRATGDTLYADLLRDVIHAHAEGIQPNGKITERLTYCDADSRGGRGDGGKTGWNETNGALMALEIPGIYVRTDLPEVYVFDHVNAEIVKQEGQFIRLKISNPTNYDASLS</sequence>
<evidence type="ECO:0008006" key="4">
    <source>
        <dbReference type="Google" id="ProtNLM"/>
    </source>
</evidence>
<proteinExistence type="predicted"/>
<dbReference type="SUPFAM" id="SSF48208">
    <property type="entry name" value="Six-hairpin glycosidases"/>
    <property type="match status" value="1"/>
</dbReference>
<evidence type="ECO:0000313" key="3">
    <source>
        <dbReference type="Proteomes" id="UP001165444"/>
    </source>
</evidence>
<protein>
    <recommendedName>
        <fullName evidence="4">Six-hairpin glycosidase</fullName>
    </recommendedName>
</protein>
<gene>
    <name evidence="2" type="ORF">MUN53_17805</name>
</gene>
<name>A0ABT0C612_9BACT</name>
<evidence type="ECO:0000313" key="2">
    <source>
        <dbReference type="EMBL" id="MCJ2382434.1"/>
    </source>
</evidence>
<dbReference type="RefSeq" id="WP_243326738.1">
    <property type="nucleotide sequence ID" value="NZ_JAKZMM010000085.1"/>
</dbReference>
<dbReference type="InterPro" id="IPR008928">
    <property type="entry name" value="6-hairpin_glycosidase_sf"/>
</dbReference>
<reference evidence="2 3" key="1">
    <citation type="submission" date="2022-03" db="EMBL/GenBank/DDBJ databases">
        <title>Parabacteroides sp. nov. isolated from swine feces.</title>
        <authorList>
            <person name="Bak J.E."/>
        </authorList>
    </citation>
    <scope>NUCLEOTIDE SEQUENCE [LARGE SCALE GENOMIC DNA]</scope>
    <source>
        <strain evidence="2 3">AGMB00274</strain>
    </source>
</reference>
<keyword evidence="3" id="KW-1185">Reference proteome</keyword>
<comment type="caution">
    <text evidence="2">The sequence shown here is derived from an EMBL/GenBank/DDBJ whole genome shotgun (WGS) entry which is preliminary data.</text>
</comment>
<feature type="chain" id="PRO_5046269868" description="Six-hairpin glycosidase" evidence="1">
    <location>
        <begin position="21"/>
        <end position="701"/>
    </location>
</feature>
<organism evidence="2 3">
    <name type="scientific">Parabacteroides faecalis</name>
    <dbReference type="NCBI Taxonomy" id="2924040"/>
    <lineage>
        <taxon>Bacteria</taxon>
        <taxon>Pseudomonadati</taxon>
        <taxon>Bacteroidota</taxon>
        <taxon>Bacteroidia</taxon>
        <taxon>Bacteroidales</taxon>
        <taxon>Tannerellaceae</taxon>
        <taxon>Parabacteroides</taxon>
    </lineage>
</organism>
<accession>A0ABT0C612</accession>
<feature type="signal peptide" evidence="1">
    <location>
        <begin position="1"/>
        <end position="20"/>
    </location>
</feature>
<keyword evidence="1" id="KW-0732">Signal</keyword>